<evidence type="ECO:0000256" key="7">
    <source>
        <dbReference type="ARBA" id="ARBA00023163"/>
    </source>
</evidence>
<reference evidence="13" key="2">
    <citation type="journal article" date="2021" name="Microbiome">
        <title>Successional dynamics and alternative stable states in a saline activated sludge microbial community over 9 years.</title>
        <authorList>
            <person name="Wang Y."/>
            <person name="Ye J."/>
            <person name="Ju F."/>
            <person name="Liu L."/>
            <person name="Boyd J.A."/>
            <person name="Deng Y."/>
            <person name="Parks D.H."/>
            <person name="Jiang X."/>
            <person name="Yin X."/>
            <person name="Woodcroft B.J."/>
            <person name="Tyson G.W."/>
            <person name="Hugenholtz P."/>
            <person name="Polz M.F."/>
            <person name="Zhang T."/>
        </authorList>
    </citation>
    <scope>NUCLEOTIDE SEQUENCE</scope>
    <source>
        <strain evidence="13">HKST-UBA11</strain>
    </source>
</reference>
<organism evidence="13 14">
    <name type="scientific">Candidatus Dojkabacteria bacterium</name>
    <dbReference type="NCBI Taxonomy" id="2099670"/>
    <lineage>
        <taxon>Bacteria</taxon>
        <taxon>Candidatus Dojkabacteria</taxon>
    </lineage>
</organism>
<dbReference type="Proteomes" id="UP000754563">
    <property type="component" value="Unassembled WGS sequence"/>
</dbReference>
<dbReference type="HAMAP" id="MF_00059">
    <property type="entry name" value="RNApol_bact_RpoA"/>
    <property type="match status" value="1"/>
</dbReference>
<dbReference type="SMART" id="SM00662">
    <property type="entry name" value="RPOLD"/>
    <property type="match status" value="1"/>
</dbReference>
<dbReference type="GO" id="GO:0000428">
    <property type="term" value="C:DNA-directed RNA polymerase complex"/>
    <property type="evidence" value="ECO:0007669"/>
    <property type="project" value="UniProtKB-KW"/>
</dbReference>
<dbReference type="Pfam" id="PF01193">
    <property type="entry name" value="RNA_pol_L"/>
    <property type="match status" value="1"/>
</dbReference>
<keyword evidence="4 11" id="KW-0240">DNA-directed RNA polymerase</keyword>
<sequence length="314" mass="34470">MFDLNKFKVLTSEESQIFTKFEIGPLPKGFGHTIGNAIRRILLTSISGAAVTAVRINGVDHEYTTLKGLQEDVLTLVLNLKNVAVISHSEEPVTLKLKIAGDSKSVIEVTAGDFEKNSDIEIANPELVLAHLTKESAKLSIEIVIENGFGYQLPDQAKRKEVGIIPIDGLFSPVKHVKLDVVETRVGQQTDLDQVNLEVTTNGASTPKDAFLEAVEIFDLVANRLVDLGGGDSLNNTLEVEEEEEEVVETKKLPIFELSLSTRLRNSLLNSGINDLMEIEGRSRNEVMSFKGMGKKSFDELITLLNDNDISIKA</sequence>
<dbReference type="EC" id="2.7.7.6" evidence="2 11"/>
<dbReference type="GO" id="GO:0006351">
    <property type="term" value="P:DNA-templated transcription"/>
    <property type="evidence" value="ECO:0007669"/>
    <property type="project" value="UniProtKB-UniRule"/>
</dbReference>
<dbReference type="CDD" id="cd06928">
    <property type="entry name" value="RNAP_alpha_NTD"/>
    <property type="match status" value="1"/>
</dbReference>
<evidence type="ECO:0000256" key="11">
    <source>
        <dbReference type="HAMAP-Rule" id="MF_00059"/>
    </source>
</evidence>
<feature type="domain" description="DNA-directed RNA polymerase RpoA/D/Rpb3-type" evidence="12">
    <location>
        <begin position="18"/>
        <end position="228"/>
    </location>
</feature>
<comment type="similarity">
    <text evidence="1 11">Belongs to the RNA polymerase alpha chain family.</text>
</comment>
<dbReference type="Gene3D" id="2.170.120.12">
    <property type="entry name" value="DNA-directed RNA polymerase, insert domain"/>
    <property type="match status" value="1"/>
</dbReference>
<evidence type="ECO:0000256" key="10">
    <source>
        <dbReference type="ARBA" id="ARBA00048552"/>
    </source>
</evidence>
<dbReference type="FunFam" id="2.170.120.12:FF:000001">
    <property type="entry name" value="DNA-directed RNA polymerase subunit alpha"/>
    <property type="match status" value="1"/>
</dbReference>
<accession>A0A955L880</accession>
<reference evidence="13" key="1">
    <citation type="submission" date="2020-04" db="EMBL/GenBank/DDBJ databases">
        <authorList>
            <person name="Zhang T."/>
        </authorList>
    </citation>
    <scope>NUCLEOTIDE SEQUENCE</scope>
    <source>
        <strain evidence="13">HKST-UBA11</strain>
    </source>
</reference>
<evidence type="ECO:0000256" key="8">
    <source>
        <dbReference type="ARBA" id="ARBA00032524"/>
    </source>
</evidence>
<dbReference type="InterPro" id="IPR036643">
    <property type="entry name" value="RNApol_insert_sf"/>
</dbReference>
<keyword evidence="5 11" id="KW-0808">Transferase</keyword>
<dbReference type="GO" id="GO:0003677">
    <property type="term" value="F:DNA binding"/>
    <property type="evidence" value="ECO:0007669"/>
    <property type="project" value="UniProtKB-UniRule"/>
</dbReference>
<dbReference type="SUPFAM" id="SSF55257">
    <property type="entry name" value="RBP11-like subunits of RNA polymerase"/>
    <property type="match status" value="1"/>
</dbReference>
<dbReference type="SUPFAM" id="SSF56553">
    <property type="entry name" value="Insert subdomain of RNA polymerase alpha subunit"/>
    <property type="match status" value="1"/>
</dbReference>
<dbReference type="Pfam" id="PF03118">
    <property type="entry name" value="RNA_pol_A_CTD"/>
    <property type="match status" value="1"/>
</dbReference>
<comment type="caution">
    <text evidence="13">The sequence shown here is derived from an EMBL/GenBank/DDBJ whole genome shotgun (WGS) entry which is preliminary data.</text>
</comment>
<dbReference type="Gene3D" id="3.30.1360.10">
    <property type="entry name" value="RNA polymerase, RBP11-like subunit"/>
    <property type="match status" value="1"/>
</dbReference>
<evidence type="ECO:0000256" key="1">
    <source>
        <dbReference type="ARBA" id="ARBA00007123"/>
    </source>
</evidence>
<dbReference type="Gene3D" id="1.10.150.20">
    <property type="entry name" value="5' to 3' exonuclease, C-terminal subdomain"/>
    <property type="match status" value="1"/>
</dbReference>
<evidence type="ECO:0000313" key="13">
    <source>
        <dbReference type="EMBL" id="MCA9385789.1"/>
    </source>
</evidence>
<dbReference type="GO" id="GO:0003899">
    <property type="term" value="F:DNA-directed RNA polymerase activity"/>
    <property type="evidence" value="ECO:0007669"/>
    <property type="project" value="UniProtKB-UniRule"/>
</dbReference>
<evidence type="ECO:0000259" key="12">
    <source>
        <dbReference type="SMART" id="SM00662"/>
    </source>
</evidence>
<dbReference type="InterPro" id="IPR011260">
    <property type="entry name" value="RNAP_asu_C"/>
</dbReference>
<dbReference type="InterPro" id="IPR011262">
    <property type="entry name" value="DNA-dir_RNA_pol_insert"/>
</dbReference>
<dbReference type="InterPro" id="IPR011263">
    <property type="entry name" value="DNA-dir_RNA_pol_RpoA/D/Rpb3"/>
</dbReference>
<comment type="catalytic activity">
    <reaction evidence="10 11">
        <text>RNA(n) + a ribonucleoside 5'-triphosphate = RNA(n+1) + diphosphate</text>
        <dbReference type="Rhea" id="RHEA:21248"/>
        <dbReference type="Rhea" id="RHEA-COMP:14527"/>
        <dbReference type="Rhea" id="RHEA-COMP:17342"/>
        <dbReference type="ChEBI" id="CHEBI:33019"/>
        <dbReference type="ChEBI" id="CHEBI:61557"/>
        <dbReference type="ChEBI" id="CHEBI:140395"/>
        <dbReference type="EC" id="2.7.7.6"/>
    </reaction>
</comment>
<dbReference type="InterPro" id="IPR011773">
    <property type="entry name" value="DNA-dir_RpoA"/>
</dbReference>
<dbReference type="NCBIfam" id="NF003519">
    <property type="entry name" value="PRK05182.2-5"/>
    <property type="match status" value="1"/>
</dbReference>
<evidence type="ECO:0000256" key="9">
    <source>
        <dbReference type="ARBA" id="ARBA00033070"/>
    </source>
</evidence>
<dbReference type="EMBL" id="JAGQLH010000045">
    <property type="protein sequence ID" value="MCA9385789.1"/>
    <property type="molecule type" value="Genomic_DNA"/>
</dbReference>
<dbReference type="Pfam" id="PF01000">
    <property type="entry name" value="RNA_pol_A_bac"/>
    <property type="match status" value="1"/>
</dbReference>
<keyword evidence="6 11" id="KW-0548">Nucleotidyltransferase</keyword>
<feature type="region of interest" description="Alpha C-terminal domain (alpha-CTD)" evidence="11">
    <location>
        <begin position="247"/>
        <end position="314"/>
    </location>
</feature>
<dbReference type="GO" id="GO:0005737">
    <property type="term" value="C:cytoplasm"/>
    <property type="evidence" value="ECO:0007669"/>
    <property type="project" value="UniProtKB-ARBA"/>
</dbReference>
<dbReference type="NCBIfam" id="TIGR02027">
    <property type="entry name" value="rpoA"/>
    <property type="match status" value="1"/>
</dbReference>
<feature type="region of interest" description="Alpha N-terminal domain (alpha-NTD)" evidence="11">
    <location>
        <begin position="1"/>
        <end position="229"/>
    </location>
</feature>
<keyword evidence="7 11" id="KW-0804">Transcription</keyword>
<evidence type="ECO:0000256" key="6">
    <source>
        <dbReference type="ARBA" id="ARBA00022695"/>
    </source>
</evidence>
<evidence type="ECO:0000313" key="14">
    <source>
        <dbReference type="Proteomes" id="UP000754563"/>
    </source>
</evidence>
<comment type="subunit">
    <text evidence="11">Homodimer. The RNAP catalytic core consists of 2 alpha, 1 beta, 1 beta' and 1 omega subunit. When a sigma factor is associated with the core the holoenzyme is formed, which can initiate transcription.</text>
</comment>
<dbReference type="GO" id="GO:0046983">
    <property type="term" value="F:protein dimerization activity"/>
    <property type="evidence" value="ECO:0007669"/>
    <property type="project" value="InterPro"/>
</dbReference>
<protein>
    <recommendedName>
        <fullName evidence="3 11">DNA-directed RNA polymerase subunit alpha</fullName>
        <shortName evidence="11">RNAP subunit alpha</shortName>
        <ecNumber evidence="2 11">2.7.7.6</ecNumber>
    </recommendedName>
    <alternativeName>
        <fullName evidence="9 11">RNA polymerase subunit alpha</fullName>
    </alternativeName>
    <alternativeName>
        <fullName evidence="8 11">Transcriptase subunit alpha</fullName>
    </alternativeName>
</protein>
<name>A0A955L880_9BACT</name>
<dbReference type="AlphaFoldDB" id="A0A955L880"/>
<evidence type="ECO:0000256" key="2">
    <source>
        <dbReference type="ARBA" id="ARBA00012418"/>
    </source>
</evidence>
<dbReference type="InterPro" id="IPR036603">
    <property type="entry name" value="RBP11-like"/>
</dbReference>
<comment type="function">
    <text evidence="11">DNA-dependent RNA polymerase catalyzes the transcription of DNA into RNA using the four ribonucleoside triphosphates as substrates.</text>
</comment>
<comment type="domain">
    <text evidence="11">The N-terminal domain is essential for RNAP assembly and basal transcription, whereas the C-terminal domain is involved in interaction with transcriptional regulators and with upstream promoter elements.</text>
</comment>
<dbReference type="SUPFAM" id="SSF47789">
    <property type="entry name" value="C-terminal domain of RNA polymerase alpha subunit"/>
    <property type="match status" value="1"/>
</dbReference>
<evidence type="ECO:0000256" key="4">
    <source>
        <dbReference type="ARBA" id="ARBA00022478"/>
    </source>
</evidence>
<evidence type="ECO:0000256" key="3">
    <source>
        <dbReference type="ARBA" id="ARBA00015972"/>
    </source>
</evidence>
<gene>
    <name evidence="11" type="primary">rpoA</name>
    <name evidence="13" type="ORF">KC717_04020</name>
</gene>
<evidence type="ECO:0000256" key="5">
    <source>
        <dbReference type="ARBA" id="ARBA00022679"/>
    </source>
</evidence>
<proteinExistence type="inferred from homology"/>